<dbReference type="EMBL" id="FMZE01000015">
    <property type="protein sequence ID" value="SDD96841.1"/>
    <property type="molecule type" value="Genomic_DNA"/>
</dbReference>
<organism evidence="1 2">
    <name type="scientific">Prauserella marina</name>
    <dbReference type="NCBI Taxonomy" id="530584"/>
    <lineage>
        <taxon>Bacteria</taxon>
        <taxon>Bacillati</taxon>
        <taxon>Actinomycetota</taxon>
        <taxon>Actinomycetes</taxon>
        <taxon>Pseudonocardiales</taxon>
        <taxon>Pseudonocardiaceae</taxon>
        <taxon>Prauserella</taxon>
    </lineage>
</organism>
<dbReference type="Proteomes" id="UP000199494">
    <property type="component" value="Unassembled WGS sequence"/>
</dbReference>
<evidence type="ECO:0000313" key="2">
    <source>
        <dbReference type="Proteomes" id="UP000199494"/>
    </source>
</evidence>
<keyword evidence="2" id="KW-1185">Reference proteome</keyword>
<accession>A0A222W1X7</accession>
<gene>
    <name evidence="1" type="ORF">SAMN05421630_11587</name>
</gene>
<name>A0A222W1X7_9PSEU</name>
<evidence type="ECO:0000313" key="1">
    <source>
        <dbReference type="EMBL" id="SDD96841.1"/>
    </source>
</evidence>
<dbReference type="STRING" id="530584.SAMN05421630_11587"/>
<sequence length="88" mass="9762">MRFRSVVVFGRRRLIGAAGLDADIATGVARLTRRWFLPAAPGRRNGVRRRIPLMLGSSAVTVTLWVLAFRRQHPGRHGGRPVIHAAAR</sequence>
<proteinExistence type="predicted"/>
<protein>
    <submittedName>
        <fullName evidence="1">Uncharacterized protein</fullName>
    </submittedName>
</protein>
<dbReference type="RefSeq" id="WP_091810661.1">
    <property type="nucleotide sequence ID" value="NZ_CP016354.1"/>
</dbReference>
<dbReference type="AlphaFoldDB" id="A0A222W1X7"/>
<dbReference type="KEGG" id="pmad:BAY61_32335"/>
<reference evidence="1 2" key="1">
    <citation type="submission" date="2016-10" db="EMBL/GenBank/DDBJ databases">
        <authorList>
            <person name="de Groot N.N."/>
        </authorList>
    </citation>
    <scope>NUCLEOTIDE SEQUENCE [LARGE SCALE GENOMIC DNA]</scope>
    <source>
        <strain evidence="1 2">CGMCC 4.5506</strain>
    </source>
</reference>